<evidence type="ECO:0000313" key="3">
    <source>
        <dbReference type="Proteomes" id="UP001331761"/>
    </source>
</evidence>
<accession>A0AAN8ICX0</accession>
<keyword evidence="1" id="KW-0472">Membrane</keyword>
<keyword evidence="1" id="KW-0812">Transmembrane</keyword>
<name>A0AAN8ICX0_TRICO</name>
<gene>
    <name evidence="2" type="ORF">GCK32_019760</name>
</gene>
<sequence>MMYADFRPHFATLHDAMACECLPPPPVFQLPPPPDLSLIWHLISDEPYEAPGDCEWNPFISISDVSSKIPLTPLSSRSLIVISLIALLILLSLITLVICRIKRGRTRRNKTKSASSDGILTAGDNVWTYNSMKNSYS</sequence>
<reference evidence="2 3" key="1">
    <citation type="submission" date="2019-10" db="EMBL/GenBank/DDBJ databases">
        <title>Assembly and Annotation for the nematode Trichostrongylus colubriformis.</title>
        <authorList>
            <person name="Martin J."/>
        </authorList>
    </citation>
    <scope>NUCLEOTIDE SEQUENCE [LARGE SCALE GENOMIC DNA]</scope>
    <source>
        <strain evidence="2">G859</strain>
        <tissue evidence="2">Whole worm</tissue>
    </source>
</reference>
<keyword evidence="3" id="KW-1185">Reference proteome</keyword>
<feature type="transmembrane region" description="Helical" evidence="1">
    <location>
        <begin position="79"/>
        <end position="99"/>
    </location>
</feature>
<comment type="caution">
    <text evidence="2">The sequence shown here is derived from an EMBL/GenBank/DDBJ whole genome shotgun (WGS) entry which is preliminary data.</text>
</comment>
<proteinExistence type="predicted"/>
<dbReference type="AlphaFoldDB" id="A0AAN8ICX0"/>
<protein>
    <submittedName>
        <fullName evidence="2">Uncharacterized protein</fullName>
    </submittedName>
</protein>
<dbReference type="Proteomes" id="UP001331761">
    <property type="component" value="Unassembled WGS sequence"/>
</dbReference>
<evidence type="ECO:0000256" key="1">
    <source>
        <dbReference type="SAM" id="Phobius"/>
    </source>
</evidence>
<keyword evidence="1" id="KW-1133">Transmembrane helix</keyword>
<evidence type="ECO:0000313" key="2">
    <source>
        <dbReference type="EMBL" id="KAK5968506.1"/>
    </source>
</evidence>
<organism evidence="2 3">
    <name type="scientific">Trichostrongylus colubriformis</name>
    <name type="common">Black scour worm</name>
    <dbReference type="NCBI Taxonomy" id="6319"/>
    <lineage>
        <taxon>Eukaryota</taxon>
        <taxon>Metazoa</taxon>
        <taxon>Ecdysozoa</taxon>
        <taxon>Nematoda</taxon>
        <taxon>Chromadorea</taxon>
        <taxon>Rhabditida</taxon>
        <taxon>Rhabditina</taxon>
        <taxon>Rhabditomorpha</taxon>
        <taxon>Strongyloidea</taxon>
        <taxon>Trichostrongylidae</taxon>
        <taxon>Trichostrongylus</taxon>
    </lineage>
</organism>
<dbReference type="EMBL" id="WIXE01021302">
    <property type="protein sequence ID" value="KAK5968506.1"/>
    <property type="molecule type" value="Genomic_DNA"/>
</dbReference>
<feature type="non-terminal residue" evidence="2">
    <location>
        <position position="137"/>
    </location>
</feature>